<evidence type="ECO:0000256" key="1">
    <source>
        <dbReference type="ARBA" id="ARBA00004141"/>
    </source>
</evidence>
<keyword evidence="4 6" id="KW-1133">Transmembrane helix</keyword>
<evidence type="ECO:0000256" key="5">
    <source>
        <dbReference type="ARBA" id="ARBA00023136"/>
    </source>
</evidence>
<evidence type="ECO:0000256" key="4">
    <source>
        <dbReference type="ARBA" id="ARBA00022989"/>
    </source>
</evidence>
<proteinExistence type="inferred from homology"/>
<organism evidence="8 9">
    <name type="scientific">Kocuria oceani</name>
    <dbReference type="NCBI Taxonomy" id="988827"/>
    <lineage>
        <taxon>Bacteria</taxon>
        <taxon>Bacillati</taxon>
        <taxon>Actinomycetota</taxon>
        <taxon>Actinomycetes</taxon>
        <taxon>Micrococcales</taxon>
        <taxon>Micrococcaceae</taxon>
        <taxon>Kocuria</taxon>
    </lineage>
</organism>
<keyword evidence="9" id="KW-1185">Reference proteome</keyword>
<dbReference type="CDD" id="cd15904">
    <property type="entry name" value="TSPO_MBR"/>
    <property type="match status" value="1"/>
</dbReference>
<keyword evidence="7" id="KW-0732">Signal</keyword>
<sequence length="185" mass="19652">MFWTTLLKTSAQTAAAAAAGTAATARGVDSTWYADLRTPALQPPPEVFPVVWTALYADLAVTSAAVLTELERRTCPGRHGLHDRGGVIRRPRPGDTPSAAVRRRRGYRTALTVNVTLNAGWSWVFFGKQDTALATVVAAALTASSADLARRAGRARPLLGAALLPYAGWCGFATVLSGRIHRLNA</sequence>
<dbReference type="PANTHER" id="PTHR10057:SF0">
    <property type="entry name" value="TRANSLOCATOR PROTEIN"/>
    <property type="match status" value="1"/>
</dbReference>
<feature type="transmembrane region" description="Helical" evidence="6">
    <location>
        <begin position="161"/>
        <end position="180"/>
    </location>
</feature>
<comment type="similarity">
    <text evidence="2">Belongs to the TspO/BZRP family.</text>
</comment>
<evidence type="ECO:0000256" key="7">
    <source>
        <dbReference type="SAM" id="SignalP"/>
    </source>
</evidence>
<dbReference type="Gene3D" id="1.20.1260.100">
    <property type="entry name" value="TspO/MBR protein"/>
    <property type="match status" value="1"/>
</dbReference>
<evidence type="ECO:0000256" key="2">
    <source>
        <dbReference type="ARBA" id="ARBA00007524"/>
    </source>
</evidence>
<evidence type="ECO:0000256" key="3">
    <source>
        <dbReference type="ARBA" id="ARBA00022692"/>
    </source>
</evidence>
<evidence type="ECO:0000256" key="6">
    <source>
        <dbReference type="SAM" id="Phobius"/>
    </source>
</evidence>
<dbReference type="InterPro" id="IPR004307">
    <property type="entry name" value="TspO_MBR"/>
</dbReference>
<reference evidence="9" key="1">
    <citation type="journal article" date="2019" name="Int. J. Syst. Evol. Microbiol.">
        <title>The Global Catalogue of Microorganisms (GCM) 10K type strain sequencing project: providing services to taxonomists for standard genome sequencing and annotation.</title>
        <authorList>
            <consortium name="The Broad Institute Genomics Platform"/>
            <consortium name="The Broad Institute Genome Sequencing Center for Infectious Disease"/>
            <person name="Wu L."/>
            <person name="Ma J."/>
        </authorList>
    </citation>
    <scope>NUCLEOTIDE SEQUENCE [LARGE SCALE GENOMIC DNA]</scope>
    <source>
        <strain evidence="9">CGMCC 4.6946</strain>
    </source>
</reference>
<name>A0ABV9TFI8_9MICC</name>
<feature type="chain" id="PRO_5045888748" evidence="7">
    <location>
        <begin position="17"/>
        <end position="185"/>
    </location>
</feature>
<dbReference type="RefSeq" id="WP_277551666.1">
    <property type="nucleotide sequence ID" value="NZ_JARAMH010000012.1"/>
</dbReference>
<gene>
    <name evidence="8" type="ORF">ACFPCS_03690</name>
</gene>
<dbReference type="PANTHER" id="PTHR10057">
    <property type="entry name" value="PERIPHERAL-TYPE BENZODIAZEPINE RECEPTOR"/>
    <property type="match status" value="1"/>
</dbReference>
<accession>A0ABV9TFI8</accession>
<evidence type="ECO:0000313" key="9">
    <source>
        <dbReference type="Proteomes" id="UP001595797"/>
    </source>
</evidence>
<dbReference type="Pfam" id="PF03073">
    <property type="entry name" value="TspO_MBR"/>
    <property type="match status" value="1"/>
</dbReference>
<keyword evidence="5 6" id="KW-0472">Membrane</keyword>
<keyword evidence="3 6" id="KW-0812">Transmembrane</keyword>
<feature type="signal peptide" evidence="7">
    <location>
        <begin position="1"/>
        <end position="16"/>
    </location>
</feature>
<dbReference type="EMBL" id="JBHSIW010000005">
    <property type="protein sequence ID" value="MFC4902667.1"/>
    <property type="molecule type" value="Genomic_DNA"/>
</dbReference>
<evidence type="ECO:0000313" key="8">
    <source>
        <dbReference type="EMBL" id="MFC4902667.1"/>
    </source>
</evidence>
<comment type="subcellular location">
    <subcellularLocation>
        <location evidence="1">Membrane</location>
        <topology evidence="1">Multi-pass membrane protein</topology>
    </subcellularLocation>
</comment>
<dbReference type="InterPro" id="IPR038330">
    <property type="entry name" value="TspO/MBR-related_sf"/>
</dbReference>
<comment type="caution">
    <text evidence="8">The sequence shown here is derived from an EMBL/GenBank/DDBJ whole genome shotgun (WGS) entry which is preliminary data.</text>
</comment>
<dbReference type="PIRSF" id="PIRSF005859">
    <property type="entry name" value="PBR"/>
    <property type="match status" value="1"/>
</dbReference>
<protein>
    <submittedName>
        <fullName evidence="8">TspO/MBR family protein</fullName>
    </submittedName>
</protein>
<dbReference type="Proteomes" id="UP001595797">
    <property type="component" value="Unassembled WGS sequence"/>
</dbReference>